<feature type="region of interest" description="Disordered" evidence="18">
    <location>
        <begin position="484"/>
        <end position="512"/>
    </location>
</feature>
<keyword evidence="6" id="KW-0677">Repeat</keyword>
<comment type="subcellular location">
    <subcellularLocation>
        <location evidence="1">Cytoplasm</location>
        <location evidence="1">Cytoskeleton</location>
    </subcellularLocation>
</comment>
<protein>
    <recommendedName>
        <fullName evidence="13">Protein ARMADILLO REPEAT KINESIN1</fullName>
    </recommendedName>
</protein>
<dbReference type="GO" id="GO:0005874">
    <property type="term" value="C:microtubule"/>
    <property type="evidence" value="ECO:0007669"/>
    <property type="project" value="UniProtKB-KW"/>
</dbReference>
<dbReference type="InterPro" id="IPR020094">
    <property type="entry name" value="TruA/RsuA/RluB/E/F_N"/>
</dbReference>
<keyword evidence="14" id="KW-0694">RNA-binding</keyword>
<sequence>MRTSPPPDVLQAIALAEAEAKKAKKDPRKSQKGALATPVANVKVKEKKAAPAAPPKFSKAARRFYNENIREREPQRLAKVLAAAGVASRRTSEELIFQGKVTVNGSVCTSPQTKVDISKDSIYVNGNRISKKLPPKLYFAVNKPKGYICSCGEPKSVISLFDDYLKGWNKIQPGVPKPRFFTVGRLDVATTGLMIVTNDGEFAQKLAHPSSNIMKEYVVTINGAVHRNHLIAISEGTKIDGVKCIPDIVEPLDVQPDTKRTRLRIVVHEGRNHEVRELVHNAGLEVYALKRVRIGRFRLPSDLGCNNLFNRMCISPFHPLACLAGSRRLEMNFLYRTSQPVVPELPRIPEQDHHRDGLQRPATTLEGLIADDPYQPSASIEDGATNNGVVDIGGDSADVDSKNPVPTGKHTDVLEDEGWITIPNKELPDDWNGLSDTLQLQPLDRPFLFPGEQVHILACLSASKQDAQVISPFRIAAVMSKNGNSLQHSTNKSSHVTENGDNNGKNGENGSQVVEDDMQSVELNGEMSPSKQDILETETLLRLEDHKQQIESMLQRFKNSNFFVRIAESDESLWSKKRLAVSKVLEEQSYSDSQENTKASRSNAYNTISDKGVFDGSTSGGVARGTARCYALQNGDIVVVLQVNVGVNKMDDPVLEVLQFEKPSSSNYITANLVSGVSSGDEDPCKGLLSWLLPLDRTLPPCSLSPPTLNPSASHKQSYSSSGSQIFSLSHFRSYSMPSASSTQPPNIRPPPISESQEFVPEKPAKTPDIINDGQLSFRGVPLEPERYSVRCGLEGVYLPGKRWRRKVKIIQPIEVHSFAAKYTAENLLSVLIKNIAPQHVKDIVVFVDAITIVFEEASKGGAPLSLPIASIEVGHGHSLPNIALRRGEEHSFILKPASMSRGRRTNSDAPLTLPLPKMNGTATNGSLPKVGETSGSFTDQYAVLVSYRCNYTESKLFFKQATSWRPCVASDLMISVSSELSLWNPIPSARVPQLPVQVLTLEATNMTSENLTVTVLAPEASGSSSVVSLNSAPTTPNSSYDNLNESMRRSGLGKHRAGFQRLNSVLAGSPNESDNGRNRISTSRGCTHLWLQSAVPLGCIPARSSTTVKLELLPLTDGIITLDTLQITIREKDSCRVRVAVRLRPKNSDDLAHGADFDSCVELQPECKKLKLKRNNWSCESYKFDEVFSENASQKRVYEVVAKPSVLEGYNGTVMAYGQTGTGKTYTVGRLGKDDPSERGIMVRALEHILSVMSLETDRVAISFLQLYLESVQDLLAPEKTNIPIVEDPKTGEVSLPGAAIVEIRDIEHVFRLLQIGEMNRHAANTKMNTESSRSHAILIIHIQRSSRIKDESATSLPNGTGDLCPDNLPLVLKSKLLIVDLAGSERINKSGSEGHMIEEAKFINLSLTSLGKCINALAENSPHIPTRDSKLTRMLRDSFGGTARTSLIVTIGPSARHFSETSSTIMFGQRAMKIVNTIRIKEEVDYESLYKKVEREVDHLTSEMERQQKLKNSEKMQLERKLKESEASLNDLKVTSNVQIENMEMEKCQLESTIRRLMLELEKEKGKNNLLSEQIIHLETSLDENKENMACELEKQLSRTTEEFASQIRSLKEKVTELISEKEKMQQEMRHRQGLEDEILRLKQSSVDNCSEETKALCGMVRSGSGLGSVPFMSKSEKSRELLSSQRGNISKIFEEVGLPNVLALLKSEELEVQIHAVKVVANLAAEDFNQEKIIEEGGLDALLSLLETSENTTIHRVTAGAIANLAMNGSNQGLIMNKGGARLLANVASKTDDPQTLRMVAGALANLCGNEKLHVMLKQDGGIKALLGMFRTGHNEVIAQIARGMANFAKCESRVISQGHRKGRSILIEEGVLNWMVANSSAFSASTRRHIELAFCHLAQNEDNARDIILTGGIKELLRISRESSRDDTRNLAKKALNSNPAFLKEIQ</sequence>
<keyword evidence="4" id="KW-0963">Cytoplasm</keyword>
<feature type="region of interest" description="Disordered" evidence="18">
    <location>
        <begin position="737"/>
        <end position="759"/>
    </location>
</feature>
<dbReference type="PROSITE" id="PS50889">
    <property type="entry name" value="S4"/>
    <property type="match status" value="1"/>
</dbReference>
<dbReference type="SUPFAM" id="SSF55120">
    <property type="entry name" value="Pseudouridine synthase"/>
    <property type="match status" value="1"/>
</dbReference>
<dbReference type="SUPFAM" id="SSF55174">
    <property type="entry name" value="Alpha-L RNA-binding motif"/>
    <property type="match status" value="1"/>
</dbReference>
<keyword evidence="7 16" id="KW-0547">Nucleotide-binding</keyword>
<dbReference type="PANTHER" id="PTHR36034:SF2">
    <property type="entry name" value="EXPRESSED PROTEIN"/>
    <property type="match status" value="1"/>
</dbReference>
<dbReference type="PROSITE" id="PS01149">
    <property type="entry name" value="PSI_RSU"/>
    <property type="match status" value="1"/>
</dbReference>
<evidence type="ECO:0000256" key="3">
    <source>
        <dbReference type="ARBA" id="ARBA00010103"/>
    </source>
</evidence>
<feature type="coiled-coil region" evidence="17">
    <location>
        <begin position="1610"/>
        <end position="1647"/>
    </location>
</feature>
<keyword evidence="10 16" id="KW-0505">Motor protein</keyword>
<dbReference type="Gene3D" id="1.25.10.10">
    <property type="entry name" value="Leucine-rich Repeat Variant"/>
    <property type="match status" value="1"/>
</dbReference>
<dbReference type="InterPro" id="IPR006145">
    <property type="entry name" value="PsdUridine_synth_RsuA/RluA"/>
</dbReference>
<evidence type="ECO:0000256" key="11">
    <source>
        <dbReference type="ARBA" id="ARBA00023212"/>
    </source>
</evidence>
<dbReference type="GO" id="GO:0001522">
    <property type="term" value="P:pseudouridine synthesis"/>
    <property type="evidence" value="ECO:0007669"/>
    <property type="project" value="InterPro"/>
</dbReference>
<dbReference type="FunFam" id="3.30.70.1560:FF:000004">
    <property type="entry name" value="Ribosomal large subunit pseudouridine synthase B"/>
    <property type="match status" value="1"/>
</dbReference>
<evidence type="ECO:0000256" key="18">
    <source>
        <dbReference type="SAM" id="MobiDB-lite"/>
    </source>
</evidence>
<dbReference type="SUPFAM" id="SSF48371">
    <property type="entry name" value="ARM repeat"/>
    <property type="match status" value="1"/>
</dbReference>
<proteinExistence type="inferred from homology"/>
<dbReference type="PANTHER" id="PTHR36034">
    <property type="entry name" value="EXPRESSED PROTEIN"/>
    <property type="match status" value="1"/>
</dbReference>
<evidence type="ECO:0000256" key="15">
    <source>
        <dbReference type="PROSITE-ProRule" id="PRU00259"/>
    </source>
</evidence>
<feature type="compositionally biased region" description="Basic residues" evidence="18">
    <location>
        <begin position="22"/>
        <end position="31"/>
    </location>
</feature>
<keyword evidence="11" id="KW-0206">Cytoskeleton</keyword>
<dbReference type="InterPro" id="IPR019821">
    <property type="entry name" value="Kinesin_motor_CS"/>
</dbReference>
<comment type="similarity">
    <text evidence="2">Belongs to the pseudouridine synthase RsuA family.</text>
</comment>
<evidence type="ECO:0000256" key="9">
    <source>
        <dbReference type="ARBA" id="ARBA00023054"/>
    </source>
</evidence>
<dbReference type="InterPro" id="IPR042092">
    <property type="entry name" value="PsdUridine_s_RsuA/RluB/E/F_cat"/>
</dbReference>
<dbReference type="GO" id="GO:0006364">
    <property type="term" value="P:rRNA processing"/>
    <property type="evidence" value="ECO:0007669"/>
    <property type="project" value="UniProtKB-ARBA"/>
</dbReference>
<dbReference type="Proteomes" id="UP000479710">
    <property type="component" value="Unassembled WGS sequence"/>
</dbReference>
<evidence type="ECO:0000256" key="14">
    <source>
        <dbReference type="PROSITE-ProRule" id="PRU00182"/>
    </source>
</evidence>
<evidence type="ECO:0000256" key="10">
    <source>
        <dbReference type="ARBA" id="ARBA00023175"/>
    </source>
</evidence>
<keyword evidence="8 16" id="KW-0067">ATP-binding</keyword>
<dbReference type="FunFam" id="3.30.70.580:FF:000013">
    <property type="entry name" value="Ribosomal large subunit pseudouridine synthase B"/>
    <property type="match status" value="1"/>
</dbReference>
<feature type="domain" description="Kinesin motor" evidence="19">
    <location>
        <begin position="1137"/>
        <end position="1476"/>
    </location>
</feature>
<evidence type="ECO:0000256" key="13">
    <source>
        <dbReference type="ARBA" id="ARBA00083079"/>
    </source>
</evidence>
<accession>A0A6G1DQ57</accession>
<comment type="similarity">
    <text evidence="3">Belongs to the TRAFAC class myosin-kinesin ATPase superfamily. Kinesin family. Ungrouped subfamily.</text>
</comment>
<feature type="binding site" evidence="16">
    <location>
        <begin position="1219"/>
        <end position="1226"/>
    </location>
    <ligand>
        <name>ATP</name>
        <dbReference type="ChEBI" id="CHEBI:30616"/>
    </ligand>
</feature>
<dbReference type="Pfam" id="PF00849">
    <property type="entry name" value="PseudoU_synth_2"/>
    <property type="match status" value="1"/>
</dbReference>
<gene>
    <name evidence="20" type="ORF">E2562_030700</name>
</gene>
<dbReference type="GO" id="GO:0003723">
    <property type="term" value="F:RNA binding"/>
    <property type="evidence" value="ECO:0007669"/>
    <property type="project" value="UniProtKB-KW"/>
</dbReference>
<dbReference type="Gene3D" id="3.40.850.10">
    <property type="entry name" value="Kinesin motor domain"/>
    <property type="match status" value="1"/>
</dbReference>
<keyword evidence="5" id="KW-0493">Microtubule</keyword>
<keyword evidence="12" id="KW-0413">Isomerase</keyword>
<keyword evidence="21" id="KW-1185">Reference proteome</keyword>
<dbReference type="CDD" id="cd02870">
    <property type="entry name" value="PseudoU_synth_RsuA_like"/>
    <property type="match status" value="1"/>
</dbReference>
<evidence type="ECO:0000256" key="8">
    <source>
        <dbReference type="ARBA" id="ARBA00022840"/>
    </source>
</evidence>
<evidence type="ECO:0000256" key="12">
    <source>
        <dbReference type="ARBA" id="ARBA00023235"/>
    </source>
</evidence>
<reference evidence="20 21" key="1">
    <citation type="submission" date="2019-11" db="EMBL/GenBank/DDBJ databases">
        <title>Whole genome sequence of Oryza granulata.</title>
        <authorList>
            <person name="Li W."/>
        </authorList>
    </citation>
    <scope>NUCLEOTIDE SEQUENCE [LARGE SCALE GENOMIC DNA]</scope>
    <source>
        <strain evidence="21">cv. Menghai</strain>
        <tissue evidence="20">Leaf</tissue>
    </source>
</reference>
<feature type="compositionally biased region" description="Polar residues" evidence="18">
    <location>
        <begin position="737"/>
        <end position="746"/>
    </location>
</feature>
<dbReference type="GO" id="GO:0008017">
    <property type="term" value="F:microtubule binding"/>
    <property type="evidence" value="ECO:0007669"/>
    <property type="project" value="InterPro"/>
</dbReference>
<dbReference type="FunFam" id="1.25.10.10:FF:000357">
    <property type="entry name" value="Kinesin-like protein"/>
    <property type="match status" value="1"/>
</dbReference>
<dbReference type="Gene3D" id="3.30.70.1560">
    <property type="entry name" value="Alpha-L RNA-binding motif"/>
    <property type="match status" value="1"/>
</dbReference>
<evidence type="ECO:0000256" key="2">
    <source>
        <dbReference type="ARBA" id="ARBA00008348"/>
    </source>
</evidence>
<evidence type="ECO:0000256" key="6">
    <source>
        <dbReference type="ARBA" id="ARBA00022737"/>
    </source>
</evidence>
<dbReference type="Gene3D" id="3.10.290.10">
    <property type="entry name" value="RNA-binding S4 domain"/>
    <property type="match status" value="1"/>
</dbReference>
<feature type="coiled-coil region" evidence="17">
    <location>
        <begin position="1492"/>
        <end position="1576"/>
    </location>
</feature>
<dbReference type="SMART" id="SM00185">
    <property type="entry name" value="ARM"/>
    <property type="match status" value="4"/>
</dbReference>
<dbReference type="PROSITE" id="PS00411">
    <property type="entry name" value="KINESIN_MOTOR_1"/>
    <property type="match status" value="1"/>
</dbReference>
<evidence type="ECO:0000256" key="7">
    <source>
        <dbReference type="ARBA" id="ARBA00022741"/>
    </source>
</evidence>
<dbReference type="GO" id="GO:0005524">
    <property type="term" value="F:ATP binding"/>
    <property type="evidence" value="ECO:0007669"/>
    <property type="project" value="UniProtKB-UniRule"/>
</dbReference>
<dbReference type="InterPro" id="IPR016024">
    <property type="entry name" value="ARM-type_fold"/>
</dbReference>
<dbReference type="SUPFAM" id="SSF52540">
    <property type="entry name" value="P-loop containing nucleoside triphosphate hydrolases"/>
    <property type="match status" value="1"/>
</dbReference>
<evidence type="ECO:0000256" key="5">
    <source>
        <dbReference type="ARBA" id="ARBA00022701"/>
    </source>
</evidence>
<evidence type="ECO:0000256" key="4">
    <source>
        <dbReference type="ARBA" id="ARBA00022490"/>
    </source>
</evidence>
<dbReference type="SMART" id="SM00129">
    <property type="entry name" value="KISc"/>
    <property type="match status" value="1"/>
</dbReference>
<organism evidence="20 21">
    <name type="scientific">Oryza meyeriana var. granulata</name>
    <dbReference type="NCBI Taxonomy" id="110450"/>
    <lineage>
        <taxon>Eukaryota</taxon>
        <taxon>Viridiplantae</taxon>
        <taxon>Streptophyta</taxon>
        <taxon>Embryophyta</taxon>
        <taxon>Tracheophyta</taxon>
        <taxon>Spermatophyta</taxon>
        <taxon>Magnoliopsida</taxon>
        <taxon>Liliopsida</taxon>
        <taxon>Poales</taxon>
        <taxon>Poaceae</taxon>
        <taxon>BOP clade</taxon>
        <taxon>Oryzoideae</taxon>
        <taxon>Oryzeae</taxon>
        <taxon>Oryzinae</taxon>
        <taxon>Oryza</taxon>
        <taxon>Oryza meyeriana</taxon>
    </lineage>
</organism>
<dbReference type="InterPro" id="IPR000225">
    <property type="entry name" value="Armadillo"/>
</dbReference>
<evidence type="ECO:0000256" key="1">
    <source>
        <dbReference type="ARBA" id="ARBA00004245"/>
    </source>
</evidence>
<dbReference type="CDD" id="cd00165">
    <property type="entry name" value="S4"/>
    <property type="match status" value="1"/>
</dbReference>
<dbReference type="GO" id="GO:0009982">
    <property type="term" value="F:pseudouridine synthase activity"/>
    <property type="evidence" value="ECO:0007669"/>
    <property type="project" value="InterPro"/>
</dbReference>
<dbReference type="GO" id="GO:0007018">
    <property type="term" value="P:microtubule-based movement"/>
    <property type="evidence" value="ECO:0007669"/>
    <property type="project" value="InterPro"/>
</dbReference>
<evidence type="ECO:0000256" key="17">
    <source>
        <dbReference type="SAM" id="Coils"/>
    </source>
</evidence>
<dbReference type="CDD" id="cd00106">
    <property type="entry name" value="KISc"/>
    <property type="match status" value="1"/>
</dbReference>
<dbReference type="InterPro" id="IPR002942">
    <property type="entry name" value="S4_RNA-bd"/>
</dbReference>
<dbReference type="InterPro" id="IPR036961">
    <property type="entry name" value="Kinesin_motor_dom_sf"/>
</dbReference>
<dbReference type="InterPro" id="IPR018496">
    <property type="entry name" value="PsdUridine_synth_RsuA/RluB_CS"/>
</dbReference>
<dbReference type="GO" id="GO:0003777">
    <property type="term" value="F:microtubule motor activity"/>
    <property type="evidence" value="ECO:0007669"/>
    <property type="project" value="InterPro"/>
</dbReference>
<evidence type="ECO:0000256" key="16">
    <source>
        <dbReference type="PROSITE-ProRule" id="PRU00283"/>
    </source>
</evidence>
<dbReference type="OrthoDB" id="3176171at2759"/>
<feature type="compositionally biased region" description="Polar residues" evidence="18">
    <location>
        <begin position="484"/>
        <end position="497"/>
    </location>
</feature>
<dbReference type="FunFam" id="3.10.290.10:FF:000003">
    <property type="entry name" value="Pseudouridine synthase"/>
    <property type="match status" value="1"/>
</dbReference>
<feature type="repeat" description="ARM" evidence="15">
    <location>
        <begin position="1740"/>
        <end position="1783"/>
    </location>
</feature>
<dbReference type="InterPro" id="IPR001752">
    <property type="entry name" value="Kinesin_motor_dom"/>
</dbReference>
<feature type="compositionally biased region" description="Low complexity" evidence="18">
    <location>
        <begin position="499"/>
        <end position="510"/>
    </location>
</feature>
<dbReference type="EMBL" id="SPHZ02000006">
    <property type="protein sequence ID" value="KAF0914640.1"/>
    <property type="molecule type" value="Genomic_DNA"/>
</dbReference>
<dbReference type="SMART" id="SM00363">
    <property type="entry name" value="S4"/>
    <property type="match status" value="1"/>
</dbReference>
<dbReference type="Pfam" id="PF00514">
    <property type="entry name" value="Arm"/>
    <property type="match status" value="1"/>
</dbReference>
<keyword evidence="9 17" id="KW-0175">Coiled coil</keyword>
<dbReference type="FunFam" id="3.40.850.10:FF:000036">
    <property type="entry name" value="Kinesin-like protein"/>
    <property type="match status" value="1"/>
</dbReference>
<feature type="region of interest" description="Disordered" evidence="18">
    <location>
        <begin position="19"/>
        <end position="55"/>
    </location>
</feature>
<evidence type="ECO:0000313" key="20">
    <source>
        <dbReference type="EMBL" id="KAF0914640.1"/>
    </source>
</evidence>
<comment type="caution">
    <text evidence="20">The sequence shown here is derived from an EMBL/GenBank/DDBJ whole genome shotgun (WGS) entry which is preliminary data.</text>
</comment>
<dbReference type="PRINTS" id="PR00380">
    <property type="entry name" value="KINESINHEAVY"/>
</dbReference>
<evidence type="ECO:0000313" key="21">
    <source>
        <dbReference type="Proteomes" id="UP000479710"/>
    </source>
</evidence>
<evidence type="ECO:0000259" key="19">
    <source>
        <dbReference type="PROSITE" id="PS50067"/>
    </source>
</evidence>
<dbReference type="InterPro" id="IPR011989">
    <property type="entry name" value="ARM-like"/>
</dbReference>
<dbReference type="PROSITE" id="PS50067">
    <property type="entry name" value="KINESIN_MOTOR_2"/>
    <property type="match status" value="1"/>
</dbReference>
<dbReference type="InterPro" id="IPR036986">
    <property type="entry name" value="S4_RNA-bd_sf"/>
</dbReference>
<dbReference type="Pfam" id="PF00225">
    <property type="entry name" value="Kinesin"/>
    <property type="match status" value="1"/>
</dbReference>
<feature type="region of interest" description="Disordered" evidence="18">
    <location>
        <begin position="900"/>
        <end position="919"/>
    </location>
</feature>
<dbReference type="InterPro" id="IPR020103">
    <property type="entry name" value="PsdUridine_synth_cat_dom_sf"/>
</dbReference>
<dbReference type="InterPro" id="IPR027417">
    <property type="entry name" value="P-loop_NTPase"/>
</dbReference>
<feature type="repeat" description="ARM" evidence="15">
    <location>
        <begin position="1699"/>
        <end position="1741"/>
    </location>
</feature>
<dbReference type="Gene3D" id="3.30.70.580">
    <property type="entry name" value="Pseudouridine synthase I, catalytic domain, N-terminal subdomain"/>
    <property type="match status" value="1"/>
</dbReference>
<name>A0A6G1DQ57_9ORYZ</name>
<dbReference type="PROSITE" id="PS50176">
    <property type="entry name" value="ARM_REPEAT"/>
    <property type="match status" value="2"/>
</dbReference>
<dbReference type="Pfam" id="PF01479">
    <property type="entry name" value="S4"/>
    <property type="match status" value="1"/>
</dbReference>